<name>A0A1U6IAI8_9SPHN</name>
<dbReference type="RefSeq" id="WP_139384032.1">
    <property type="nucleotide sequence ID" value="NZ_FVZE01000005.1"/>
</dbReference>
<dbReference type="AlphaFoldDB" id="A0A1U6IAI8"/>
<evidence type="ECO:0000313" key="1">
    <source>
        <dbReference type="EMBL" id="SLK04987.1"/>
    </source>
</evidence>
<dbReference type="EMBL" id="FVZE01000005">
    <property type="protein sequence ID" value="SLK04987.1"/>
    <property type="molecule type" value="Genomic_DNA"/>
</dbReference>
<organism evidence="1 2">
    <name type="scientific">Novosphingobium mathurense</name>
    <dbReference type="NCBI Taxonomy" id="428990"/>
    <lineage>
        <taxon>Bacteria</taxon>
        <taxon>Pseudomonadati</taxon>
        <taxon>Pseudomonadota</taxon>
        <taxon>Alphaproteobacteria</taxon>
        <taxon>Sphingomonadales</taxon>
        <taxon>Sphingomonadaceae</taxon>
        <taxon>Novosphingobium</taxon>
    </lineage>
</organism>
<proteinExistence type="predicted"/>
<keyword evidence="2" id="KW-1185">Reference proteome</keyword>
<gene>
    <name evidence="1" type="ORF">SAMN06295987_10549</name>
</gene>
<accession>A0A1U6IAI8</accession>
<dbReference type="PROSITE" id="PS51257">
    <property type="entry name" value="PROKAR_LIPOPROTEIN"/>
    <property type="match status" value="1"/>
</dbReference>
<reference evidence="2" key="1">
    <citation type="submission" date="2017-02" db="EMBL/GenBank/DDBJ databases">
        <authorList>
            <person name="Varghese N."/>
            <person name="Submissions S."/>
        </authorList>
    </citation>
    <scope>NUCLEOTIDE SEQUENCE [LARGE SCALE GENOMIC DNA]</scope>
    <source>
        <strain evidence="2">SM117</strain>
    </source>
</reference>
<evidence type="ECO:0000313" key="2">
    <source>
        <dbReference type="Proteomes" id="UP000190989"/>
    </source>
</evidence>
<protein>
    <submittedName>
        <fullName evidence="1">Uncharacterized protein</fullName>
    </submittedName>
</protein>
<sequence>MIRRLCTAMLPLLLAACFQSENPHFERSVLVQPADLLGQRLNIDDAPSSIAYDLFRRDKNGGVIWVTDRKGAETTHNQVIPLAGPDSFLFVMNTDEETVQYAVLERLKSRAWGMSTIELSRETPFADQNVAYARSIAARHGLSLHVGDGTTIESPLTADAVLALFRDPEFLGALSMQRSTILLAPGARAAPGEELRLDPDSMPPALVGVNLQPGTLGRLDGLAKPEGLAGRYLQANPYHEDGLLPTTVRLLDTGQFEVSTKDSRRVLLSLFPFNEAEGQYLAIKDLEYADEDNPSHAVSIEYVVRTSDGWIFQSVTVQECVARSAIVAMHRDLMKRAALRHGLTWNGSDLSGLKSIGQLAALFGDGQFTSGLTVDDEHVERLFSHESIQSKLLDE</sequence>
<dbReference type="Proteomes" id="UP000190989">
    <property type="component" value="Unassembled WGS sequence"/>
</dbReference>